<proteinExistence type="predicted"/>
<accession>A0A8S5PFL8</accession>
<dbReference type="EMBL" id="BK015404">
    <property type="protein sequence ID" value="DAE05161.1"/>
    <property type="molecule type" value="Genomic_DNA"/>
</dbReference>
<reference evidence="1" key="1">
    <citation type="journal article" date="2021" name="Proc. Natl. Acad. Sci. U.S.A.">
        <title>A Catalog of Tens of Thousands of Viruses from Human Metagenomes Reveals Hidden Associations with Chronic Diseases.</title>
        <authorList>
            <person name="Tisza M.J."/>
            <person name="Buck C.B."/>
        </authorList>
    </citation>
    <scope>NUCLEOTIDE SEQUENCE</scope>
    <source>
        <strain evidence="1">CtZ1O5</strain>
    </source>
</reference>
<evidence type="ECO:0000313" key="1">
    <source>
        <dbReference type="EMBL" id="DAE05161.1"/>
    </source>
</evidence>
<organism evidence="1">
    <name type="scientific">Siphoviridae sp. ctZ1O5</name>
    <dbReference type="NCBI Taxonomy" id="2825555"/>
    <lineage>
        <taxon>Viruses</taxon>
        <taxon>Duplodnaviria</taxon>
        <taxon>Heunggongvirae</taxon>
        <taxon>Uroviricota</taxon>
        <taxon>Caudoviricetes</taxon>
    </lineage>
</organism>
<name>A0A8S5PFL8_9CAUD</name>
<protein>
    <submittedName>
        <fullName evidence="1">Uncharacterized protein</fullName>
    </submittedName>
</protein>
<sequence length="39" mass="4534">MLYGSIRKAKEDKNTLLQLNRKKAYFVTTVTTFEKIGIN</sequence>